<dbReference type="PANTHER" id="PTHR37953">
    <property type="entry name" value="UPF0127 PROTEIN MJ1496"/>
    <property type="match status" value="1"/>
</dbReference>
<gene>
    <name evidence="2" type="ORF">MSNKSG1_06058</name>
</gene>
<evidence type="ECO:0008006" key="4">
    <source>
        <dbReference type="Google" id="ProtNLM"/>
    </source>
</evidence>
<sequence length="168" mass="18636">MKIPLRHPAIGIPALLALALAGCGTNAAPPQTGLDEVDACFETSEGLIPVTLELATEHAQRQMGLMLRQTLPANRGMLFDYPESREASQGFWMYRTLIPLDIAFLDKERTIHTIRTMTPCPESQGQHCPVYPADHQYWSAVEMNAGFFSKKNIQPGDRLRIGRAACQD</sequence>
<feature type="signal peptide" evidence="1">
    <location>
        <begin position="1"/>
        <end position="27"/>
    </location>
</feature>
<dbReference type="eggNOG" id="COG1430">
    <property type="taxonomic scope" value="Bacteria"/>
</dbReference>
<accession>M7CP54</accession>
<evidence type="ECO:0000256" key="1">
    <source>
        <dbReference type="SAM" id="SignalP"/>
    </source>
</evidence>
<dbReference type="PANTHER" id="PTHR37953:SF1">
    <property type="entry name" value="UPF0127 PROTEIN MJ1496"/>
    <property type="match status" value="1"/>
</dbReference>
<dbReference type="AlphaFoldDB" id="M7CP54"/>
<dbReference type="EMBL" id="APAT01000015">
    <property type="protein sequence ID" value="EMP55411.1"/>
    <property type="molecule type" value="Genomic_DNA"/>
</dbReference>
<proteinExistence type="predicted"/>
<protein>
    <recommendedName>
        <fullName evidence="4">DUF192 domain-containing protein</fullName>
    </recommendedName>
</protein>
<dbReference type="RefSeq" id="WP_008938359.1">
    <property type="nucleotide sequence ID" value="NZ_APAT01000015.1"/>
</dbReference>
<dbReference type="STRING" id="1288826.MSNKSG1_06058"/>
<dbReference type="InterPro" id="IPR003795">
    <property type="entry name" value="DUF192"/>
</dbReference>
<dbReference type="PROSITE" id="PS51257">
    <property type="entry name" value="PROKAR_LIPOPROTEIN"/>
    <property type="match status" value="1"/>
</dbReference>
<dbReference type="Gene3D" id="2.60.120.1140">
    <property type="entry name" value="Protein of unknown function DUF192"/>
    <property type="match status" value="1"/>
</dbReference>
<dbReference type="PATRIC" id="fig|1288826.3.peg.1173"/>
<dbReference type="InterPro" id="IPR038695">
    <property type="entry name" value="Saro_0823-like_sf"/>
</dbReference>
<reference evidence="2 3" key="1">
    <citation type="journal article" date="2013" name="Genome Announc.">
        <title>Genome Sequence of Hydrothermal Arsenic-Respiring Bacterium Marinobacter santoriniensis NKSG1T.</title>
        <authorList>
            <person name="Handley K.M."/>
            <person name="Upton M."/>
            <person name="Beatson S.A."/>
            <person name="Hery M."/>
            <person name="Lloyd J.R."/>
        </authorList>
    </citation>
    <scope>NUCLEOTIDE SEQUENCE [LARGE SCALE GENOMIC DNA]</scope>
    <source>
        <strain evidence="2 3">NKSG1</strain>
    </source>
</reference>
<name>M7CP54_9GAMM</name>
<comment type="caution">
    <text evidence="2">The sequence shown here is derived from an EMBL/GenBank/DDBJ whole genome shotgun (WGS) entry which is preliminary data.</text>
</comment>
<keyword evidence="1" id="KW-0732">Signal</keyword>
<evidence type="ECO:0000313" key="2">
    <source>
        <dbReference type="EMBL" id="EMP55411.1"/>
    </source>
</evidence>
<dbReference type="Pfam" id="PF02643">
    <property type="entry name" value="DUF192"/>
    <property type="match status" value="1"/>
</dbReference>
<evidence type="ECO:0000313" key="3">
    <source>
        <dbReference type="Proteomes" id="UP000011960"/>
    </source>
</evidence>
<organism evidence="2 3">
    <name type="scientific">Marinobacter santoriniensis NKSG1</name>
    <dbReference type="NCBI Taxonomy" id="1288826"/>
    <lineage>
        <taxon>Bacteria</taxon>
        <taxon>Pseudomonadati</taxon>
        <taxon>Pseudomonadota</taxon>
        <taxon>Gammaproteobacteria</taxon>
        <taxon>Pseudomonadales</taxon>
        <taxon>Marinobacteraceae</taxon>
        <taxon>Marinobacter</taxon>
    </lineage>
</organism>
<keyword evidence="3" id="KW-1185">Reference proteome</keyword>
<dbReference type="Proteomes" id="UP000011960">
    <property type="component" value="Unassembled WGS sequence"/>
</dbReference>
<feature type="chain" id="PRO_5004080965" description="DUF192 domain-containing protein" evidence="1">
    <location>
        <begin position="28"/>
        <end position="168"/>
    </location>
</feature>